<proteinExistence type="predicted"/>
<gene>
    <name evidence="1" type="ORF">ikelab_14470</name>
</gene>
<protein>
    <submittedName>
        <fullName evidence="1">Uncharacterized protein</fullName>
    </submittedName>
</protein>
<dbReference type="EMBL" id="BLXU01000008">
    <property type="protein sequence ID" value="GFO52172.1"/>
    <property type="molecule type" value="Genomic_DNA"/>
</dbReference>
<dbReference type="Proteomes" id="UP000504756">
    <property type="component" value="Unassembled WGS sequence"/>
</dbReference>
<accession>A0A6L2ZVV1</accession>
<sequence length="107" mass="12595">MSNYKFLIRFYLLGFIQESTSRAEKFVERFGGDDTNVKKNRQTIDKLDDIFNPLSDQVLELLRLRFVDELKVKDVAEQTGLTYNKVYSLCADPVKDVKKLAKEYYKK</sequence>
<evidence type="ECO:0000313" key="1">
    <source>
        <dbReference type="EMBL" id="GFO52172.1"/>
    </source>
</evidence>
<dbReference type="Gene3D" id="1.10.10.10">
    <property type="entry name" value="Winged helix-like DNA-binding domain superfamily/Winged helix DNA-binding domain"/>
    <property type="match status" value="1"/>
</dbReference>
<name>A0A6L2ZVV1_9LACT</name>
<reference evidence="1 2" key="1">
    <citation type="submission" date="2020-06" db="EMBL/GenBank/DDBJ databases">
        <title>Draft genome sequence of Lactic acid bacteria from Okinawan-style tofu.</title>
        <authorList>
            <person name="Takara I."/>
            <person name="Ikematsu S."/>
        </authorList>
    </citation>
    <scope>NUCLEOTIDE SEQUENCE [LARGE SCALE GENOMIC DNA]</scope>
    <source>
        <strain evidence="2">lg38</strain>
    </source>
</reference>
<dbReference type="RefSeq" id="WP_165706619.1">
    <property type="nucleotide sequence ID" value="NZ_BLXU01000008.1"/>
</dbReference>
<dbReference type="InterPro" id="IPR013324">
    <property type="entry name" value="RNA_pol_sigma_r3/r4-like"/>
</dbReference>
<comment type="caution">
    <text evidence="1">The sequence shown here is derived from an EMBL/GenBank/DDBJ whole genome shotgun (WGS) entry which is preliminary data.</text>
</comment>
<dbReference type="SUPFAM" id="SSF88659">
    <property type="entry name" value="Sigma3 and sigma4 domains of RNA polymerase sigma factors"/>
    <property type="match status" value="1"/>
</dbReference>
<evidence type="ECO:0000313" key="2">
    <source>
        <dbReference type="Proteomes" id="UP000504756"/>
    </source>
</evidence>
<organism evidence="1 2">
    <name type="scientific">Lactococcus garvieae</name>
    <dbReference type="NCBI Taxonomy" id="1363"/>
    <lineage>
        <taxon>Bacteria</taxon>
        <taxon>Bacillati</taxon>
        <taxon>Bacillota</taxon>
        <taxon>Bacilli</taxon>
        <taxon>Lactobacillales</taxon>
        <taxon>Streptococcaceae</taxon>
        <taxon>Lactococcus</taxon>
    </lineage>
</organism>
<dbReference type="InterPro" id="IPR036388">
    <property type="entry name" value="WH-like_DNA-bd_sf"/>
</dbReference>
<dbReference type="AlphaFoldDB" id="A0A6L2ZVV1"/>